<dbReference type="RefSeq" id="WP_269927387.1">
    <property type="nucleotide sequence ID" value="NZ_JAMKBJ010000015.1"/>
</dbReference>
<keyword evidence="1" id="KW-0472">Membrane</keyword>
<proteinExistence type="predicted"/>
<keyword evidence="3" id="KW-1185">Reference proteome</keyword>
<comment type="caution">
    <text evidence="2">The sequence shown here is derived from an EMBL/GenBank/DDBJ whole genome shotgun (WGS) entry which is preliminary data.</text>
</comment>
<dbReference type="InterPro" id="IPR026369">
    <property type="entry name" value="CxxC_20_CxxC"/>
</dbReference>
<evidence type="ECO:0000313" key="2">
    <source>
        <dbReference type="EMBL" id="MCZ8538314.1"/>
    </source>
</evidence>
<sequence length="99" mass="11411">MGIQKCERCTHRFSWSKIYKSNTYLYKPIKCSQCGTEHRVLYTSRIVASIMVVLPIYLLGFFLASQWEISTGYTILSMVSIGIISTLILPYVMKYQAIN</sequence>
<evidence type="ECO:0000256" key="1">
    <source>
        <dbReference type="SAM" id="Phobius"/>
    </source>
</evidence>
<accession>A0A9X3LKN4</accession>
<protein>
    <recommendedName>
        <fullName evidence="4">Cxxc_20_cxxc protein</fullName>
    </recommendedName>
</protein>
<reference evidence="2" key="1">
    <citation type="submission" date="2022-05" db="EMBL/GenBank/DDBJ databases">
        <authorList>
            <person name="Colautti A."/>
            <person name="Iacumin L."/>
        </authorList>
    </citation>
    <scope>NUCLEOTIDE SEQUENCE</scope>
    <source>
        <strain evidence="2">SK 55</strain>
    </source>
</reference>
<feature type="transmembrane region" description="Helical" evidence="1">
    <location>
        <begin position="46"/>
        <end position="67"/>
    </location>
</feature>
<name>A0A9X3LKN4_9BACL</name>
<evidence type="ECO:0008006" key="4">
    <source>
        <dbReference type="Google" id="ProtNLM"/>
    </source>
</evidence>
<keyword evidence="1" id="KW-0812">Transmembrane</keyword>
<gene>
    <name evidence="2" type="ORF">M9R32_14045</name>
</gene>
<keyword evidence="1" id="KW-1133">Transmembrane helix</keyword>
<feature type="transmembrane region" description="Helical" evidence="1">
    <location>
        <begin position="73"/>
        <end position="93"/>
    </location>
</feature>
<dbReference type="AlphaFoldDB" id="A0A9X3LKN4"/>
<dbReference type="EMBL" id="JAMKBJ010000015">
    <property type="protein sequence ID" value="MCZ8538314.1"/>
    <property type="molecule type" value="Genomic_DNA"/>
</dbReference>
<evidence type="ECO:0000313" key="3">
    <source>
        <dbReference type="Proteomes" id="UP001152173"/>
    </source>
</evidence>
<dbReference type="Proteomes" id="UP001152173">
    <property type="component" value="Unassembled WGS sequence"/>
</dbReference>
<organism evidence="2 3">
    <name type="scientific">Paenisporosarcina quisquiliarum</name>
    <dbReference type="NCBI Taxonomy" id="365346"/>
    <lineage>
        <taxon>Bacteria</taxon>
        <taxon>Bacillati</taxon>
        <taxon>Bacillota</taxon>
        <taxon>Bacilli</taxon>
        <taxon>Bacillales</taxon>
        <taxon>Caryophanaceae</taxon>
        <taxon>Paenisporosarcina</taxon>
    </lineage>
</organism>
<dbReference type="NCBIfam" id="TIGR04104">
    <property type="entry name" value="cxxc_20_cxxc"/>
    <property type="match status" value="1"/>
</dbReference>